<dbReference type="Pfam" id="PF20803">
    <property type="entry name" value="PaaX_M"/>
    <property type="match status" value="1"/>
</dbReference>
<evidence type="ECO:0000313" key="4">
    <source>
        <dbReference type="EMBL" id="KJE22785.1"/>
    </source>
</evidence>
<dbReference type="Gene3D" id="1.10.10.10">
    <property type="entry name" value="Winged helix-like DNA-binding domain superfamily/Winged helix DNA-binding domain"/>
    <property type="match status" value="1"/>
</dbReference>
<dbReference type="Gene3D" id="3.30.70.2650">
    <property type="match status" value="1"/>
</dbReference>
<protein>
    <submittedName>
        <fullName evidence="4">Transcriptional regulator, PaaX family</fullName>
    </submittedName>
</protein>
<dbReference type="PATRIC" id="fig|1502723.3.peg.2107"/>
<dbReference type="GO" id="GO:0006351">
    <property type="term" value="P:DNA-templated transcription"/>
    <property type="evidence" value="ECO:0007669"/>
    <property type="project" value="TreeGrafter"/>
</dbReference>
<feature type="domain" description="Transcriptional repressor PaaX-like N-terminal" evidence="1">
    <location>
        <begin position="11"/>
        <end position="75"/>
    </location>
</feature>
<dbReference type="OrthoDB" id="2270427at2"/>
<dbReference type="Pfam" id="PF08223">
    <property type="entry name" value="PaaX_C"/>
    <property type="match status" value="1"/>
</dbReference>
<dbReference type="InterPro" id="IPR048846">
    <property type="entry name" value="PaaX-like_central"/>
</dbReference>
<keyword evidence="5" id="KW-1185">Reference proteome</keyword>
<dbReference type="PANTHER" id="PTHR30319:SF1">
    <property type="entry name" value="TRANSCRIPTIONAL REPRESSOR PAAX"/>
    <property type="match status" value="1"/>
</dbReference>
<dbReference type="EMBL" id="JYFN01000020">
    <property type="protein sequence ID" value="KJE22785.1"/>
    <property type="molecule type" value="Genomic_DNA"/>
</dbReference>
<reference evidence="5" key="1">
    <citation type="submission" date="2015-02" db="EMBL/GenBank/DDBJ databases">
        <title>Draft Genome of Frankia sp. CpI1-S.</title>
        <authorList>
            <person name="Oshone R.T."/>
            <person name="Ngom M."/>
            <person name="Ghodhbane-Gtari F."/>
            <person name="Gtari M."/>
            <person name="Morris K."/>
            <person name="Thomas K."/>
            <person name="Sen A."/>
            <person name="Tisa L.S."/>
        </authorList>
    </citation>
    <scope>NUCLEOTIDE SEQUENCE [LARGE SCALE GENOMIC DNA]</scope>
    <source>
        <strain evidence="5">CpI1-S</strain>
    </source>
</reference>
<accession>A0A0D8BFG7</accession>
<sequence>MAAGEFPGVSAQSWVPLLIGTALPARPFASGAGLVDLLATAGYAAGATRVGLSRLCADGSLERRRDGRQTSYRLGRQMAETVTSVGGRVESFGRSVGWDGSWTIVLASVPDELRSTRRRMKSALAYLGFGRLRETTWVAARACEDEVKDLVESLDLAGLVDVFVGRPSALADVDAILHRCWDLGSLTQRYSAFVARFAPLRAAGSRDALTPPEALLWWMRLTHDYRELVYRDPELPPEFLPAEARALREQVVDTYATAHGGLDGRATAQVRHALGIA</sequence>
<comment type="caution">
    <text evidence="4">The sequence shown here is derived from an EMBL/GenBank/DDBJ whole genome shotgun (WGS) entry which is preliminary data.</text>
</comment>
<dbReference type="InterPro" id="IPR012906">
    <property type="entry name" value="PaaX-like_N"/>
</dbReference>
<reference evidence="4 5" key="2">
    <citation type="journal article" date="2016" name="Genome Announc.">
        <title>Permanent Draft Genome Sequences for Two Variants of Frankia sp. Strain CpI1, the First Frankia Strain Isolated from Root Nodules of Comptonia peregrina.</title>
        <authorList>
            <person name="Oshone R."/>
            <person name="Hurst S.G.IV."/>
            <person name="Abebe-Akele F."/>
            <person name="Simpson S."/>
            <person name="Morris K."/>
            <person name="Thomas W.K."/>
            <person name="Tisa L.S."/>
        </authorList>
    </citation>
    <scope>NUCLEOTIDE SEQUENCE [LARGE SCALE GENOMIC DNA]</scope>
    <source>
        <strain evidence="5">CpI1-S</strain>
    </source>
</reference>
<feature type="domain" description="Transcriptional repressor PaaX-like central Cas2-like" evidence="3">
    <location>
        <begin position="97"/>
        <end position="171"/>
    </location>
</feature>
<evidence type="ECO:0000313" key="5">
    <source>
        <dbReference type="Proteomes" id="UP000032545"/>
    </source>
</evidence>
<evidence type="ECO:0000259" key="3">
    <source>
        <dbReference type="Pfam" id="PF20803"/>
    </source>
</evidence>
<organism evidence="4 5">
    <name type="scientific">Frankia torreyi</name>
    <dbReference type="NCBI Taxonomy" id="1856"/>
    <lineage>
        <taxon>Bacteria</taxon>
        <taxon>Bacillati</taxon>
        <taxon>Actinomycetota</taxon>
        <taxon>Actinomycetes</taxon>
        <taxon>Frankiales</taxon>
        <taxon>Frankiaceae</taxon>
        <taxon>Frankia</taxon>
    </lineage>
</organism>
<dbReference type="Proteomes" id="UP000032545">
    <property type="component" value="Unassembled WGS sequence"/>
</dbReference>
<name>A0A0D8BFG7_9ACTN</name>
<dbReference type="InterPro" id="IPR013225">
    <property type="entry name" value="PaaX_C"/>
</dbReference>
<dbReference type="PANTHER" id="PTHR30319">
    <property type="entry name" value="PHENYLACETIC ACID REGULATOR-RELATED TRANSCRIPTIONAL REPRESSOR"/>
    <property type="match status" value="1"/>
</dbReference>
<proteinExistence type="predicted"/>
<gene>
    <name evidence="4" type="ORF">FF36_02964</name>
</gene>
<dbReference type="Pfam" id="PF07848">
    <property type="entry name" value="PaaX"/>
    <property type="match status" value="1"/>
</dbReference>
<evidence type="ECO:0000259" key="2">
    <source>
        <dbReference type="Pfam" id="PF08223"/>
    </source>
</evidence>
<evidence type="ECO:0000259" key="1">
    <source>
        <dbReference type="Pfam" id="PF07848"/>
    </source>
</evidence>
<feature type="domain" description="Transcriptional repressor PaaX-like C-terminal" evidence="2">
    <location>
        <begin position="181"/>
        <end position="243"/>
    </location>
</feature>
<dbReference type="AlphaFoldDB" id="A0A0D8BFG7"/>
<dbReference type="InterPro" id="IPR036388">
    <property type="entry name" value="WH-like_DNA-bd_sf"/>
</dbReference>